<feature type="transmembrane region" description="Helical" evidence="7">
    <location>
        <begin position="277"/>
        <end position="303"/>
    </location>
</feature>
<dbReference type="Proteomes" id="UP000179627">
    <property type="component" value="Unassembled WGS sequence"/>
</dbReference>
<sequence>MHPAIRPVALRLLGAVLVIWGAATAAFGVLQLIPGDPVNAIVGTHALVGPEQRAHLRAEYGLDDPPFAQYLDHMGRLATGRLGDSYQLQQPVWSVITDQVGPTVELALWAMLSAVVLAVAVTLVTSGRARWPRRISSLLELVIVSTPPFWLGILLLTVFSFHLGWFPVADTGDPRSLVLPVVTLALPIAAVLTQVLREGLLTALEAPFVLTARARGSAEHSVRARHALRHASLPALTLAGWFVGTLLGGAVIVETVFARSGIGRVTLQAVADRDLPVVQGVVALSAVVFVAVSALLDVLYSVVDPRLRRRTGMAAA</sequence>
<proteinExistence type="inferred from homology"/>
<name>A0A1S1R6C2_9ACTN</name>
<reference evidence="10" key="1">
    <citation type="submission" date="2016-07" db="EMBL/GenBank/DDBJ databases">
        <title>Sequence Frankia sp. strain CcI1.17.</title>
        <authorList>
            <person name="Ghodhbane-Gtari F."/>
            <person name="Swanson E."/>
            <person name="Gueddou A."/>
            <person name="Morris K."/>
            <person name="Hezbri K."/>
            <person name="Ktari A."/>
            <person name="Nouioui I."/>
            <person name="Abebe-Akele F."/>
            <person name="Simpson S."/>
            <person name="Thomas K."/>
            <person name="Gtari M."/>
            <person name="Tisa L.S."/>
            <person name="Hurst S."/>
        </authorList>
    </citation>
    <scope>NUCLEOTIDE SEQUENCE [LARGE SCALE GENOMIC DNA]</scope>
    <source>
        <strain evidence="10">Cc1.17</strain>
    </source>
</reference>
<evidence type="ECO:0000256" key="1">
    <source>
        <dbReference type="ARBA" id="ARBA00004651"/>
    </source>
</evidence>
<dbReference type="InterPro" id="IPR035906">
    <property type="entry name" value="MetI-like_sf"/>
</dbReference>
<comment type="caution">
    <text evidence="9">The sequence shown here is derived from an EMBL/GenBank/DDBJ whole genome shotgun (WGS) entry which is preliminary data.</text>
</comment>
<comment type="subcellular location">
    <subcellularLocation>
        <location evidence="1 7">Cell membrane</location>
        <topology evidence="1 7">Multi-pass membrane protein</topology>
    </subcellularLocation>
</comment>
<dbReference type="PROSITE" id="PS50928">
    <property type="entry name" value="ABC_TM1"/>
    <property type="match status" value="1"/>
</dbReference>
<evidence type="ECO:0000313" key="9">
    <source>
        <dbReference type="EMBL" id="OHV40284.1"/>
    </source>
</evidence>
<organism evidence="9 10">
    <name type="scientific">Parafrankia colletiae</name>
    <dbReference type="NCBI Taxonomy" id="573497"/>
    <lineage>
        <taxon>Bacteria</taxon>
        <taxon>Bacillati</taxon>
        <taxon>Actinomycetota</taxon>
        <taxon>Actinomycetes</taxon>
        <taxon>Frankiales</taxon>
        <taxon>Frankiaceae</taxon>
        <taxon>Parafrankia</taxon>
    </lineage>
</organism>
<evidence type="ECO:0000256" key="2">
    <source>
        <dbReference type="ARBA" id="ARBA00022448"/>
    </source>
</evidence>
<dbReference type="InterPro" id="IPR000515">
    <property type="entry name" value="MetI-like"/>
</dbReference>
<keyword evidence="6 7" id="KW-0472">Membrane</keyword>
<dbReference type="AlphaFoldDB" id="A0A1S1R6C2"/>
<keyword evidence="2 7" id="KW-0813">Transport</keyword>
<dbReference type="OrthoDB" id="9809425at2"/>
<evidence type="ECO:0000313" key="10">
    <source>
        <dbReference type="Proteomes" id="UP000179627"/>
    </source>
</evidence>
<gene>
    <name evidence="9" type="ORF">CC117_14065</name>
</gene>
<keyword evidence="3" id="KW-1003">Cell membrane</keyword>
<dbReference type="EMBL" id="MBLM01000080">
    <property type="protein sequence ID" value="OHV40284.1"/>
    <property type="molecule type" value="Genomic_DNA"/>
</dbReference>
<protein>
    <submittedName>
        <fullName evidence="9">ABC transporter permease</fullName>
    </submittedName>
</protein>
<dbReference type="GO" id="GO:0005886">
    <property type="term" value="C:plasma membrane"/>
    <property type="evidence" value="ECO:0007669"/>
    <property type="project" value="UniProtKB-SubCell"/>
</dbReference>
<dbReference type="InterPro" id="IPR045621">
    <property type="entry name" value="BPD_transp_1_N"/>
</dbReference>
<keyword evidence="10" id="KW-1185">Reference proteome</keyword>
<feature type="transmembrane region" description="Helical" evidence="7">
    <location>
        <begin position="233"/>
        <end position="257"/>
    </location>
</feature>
<feature type="domain" description="ABC transmembrane type-1" evidence="8">
    <location>
        <begin position="100"/>
        <end position="300"/>
    </location>
</feature>
<evidence type="ECO:0000256" key="5">
    <source>
        <dbReference type="ARBA" id="ARBA00022989"/>
    </source>
</evidence>
<dbReference type="GO" id="GO:0071916">
    <property type="term" value="F:dipeptide transmembrane transporter activity"/>
    <property type="evidence" value="ECO:0007669"/>
    <property type="project" value="TreeGrafter"/>
</dbReference>
<keyword evidence="4 7" id="KW-0812">Transmembrane</keyword>
<dbReference type="CDD" id="cd06261">
    <property type="entry name" value="TM_PBP2"/>
    <property type="match status" value="1"/>
</dbReference>
<dbReference type="Pfam" id="PF00528">
    <property type="entry name" value="BPD_transp_1"/>
    <property type="match status" value="1"/>
</dbReference>
<dbReference type="Gene3D" id="1.10.3720.10">
    <property type="entry name" value="MetI-like"/>
    <property type="match status" value="1"/>
</dbReference>
<feature type="transmembrane region" description="Helical" evidence="7">
    <location>
        <begin position="106"/>
        <end position="126"/>
    </location>
</feature>
<evidence type="ECO:0000256" key="6">
    <source>
        <dbReference type="ARBA" id="ARBA00023136"/>
    </source>
</evidence>
<evidence type="ECO:0000256" key="4">
    <source>
        <dbReference type="ARBA" id="ARBA00022692"/>
    </source>
</evidence>
<dbReference type="PANTHER" id="PTHR43163">
    <property type="entry name" value="DIPEPTIDE TRANSPORT SYSTEM PERMEASE PROTEIN DPPB-RELATED"/>
    <property type="match status" value="1"/>
</dbReference>
<evidence type="ECO:0000256" key="7">
    <source>
        <dbReference type="RuleBase" id="RU363032"/>
    </source>
</evidence>
<comment type="similarity">
    <text evidence="7">Belongs to the binding-protein-dependent transport system permease family.</text>
</comment>
<dbReference type="RefSeq" id="WP_071083406.1">
    <property type="nucleotide sequence ID" value="NZ_MBLM01000080.1"/>
</dbReference>
<evidence type="ECO:0000259" key="8">
    <source>
        <dbReference type="PROSITE" id="PS50928"/>
    </source>
</evidence>
<keyword evidence="5 7" id="KW-1133">Transmembrane helix</keyword>
<dbReference type="PANTHER" id="PTHR43163:SF6">
    <property type="entry name" value="DIPEPTIDE TRANSPORT SYSTEM PERMEASE PROTEIN DPPB-RELATED"/>
    <property type="match status" value="1"/>
</dbReference>
<accession>A0A1S1R6C2</accession>
<dbReference type="Pfam" id="PF19300">
    <property type="entry name" value="BPD_transp_1_N"/>
    <property type="match status" value="1"/>
</dbReference>
<evidence type="ECO:0000256" key="3">
    <source>
        <dbReference type="ARBA" id="ARBA00022475"/>
    </source>
</evidence>
<feature type="transmembrane region" description="Helical" evidence="7">
    <location>
        <begin position="138"/>
        <end position="165"/>
    </location>
</feature>
<dbReference type="SUPFAM" id="SSF161098">
    <property type="entry name" value="MetI-like"/>
    <property type="match status" value="1"/>
</dbReference>
<feature type="transmembrane region" description="Helical" evidence="7">
    <location>
        <begin position="177"/>
        <end position="196"/>
    </location>
</feature>
<feature type="transmembrane region" description="Helical" evidence="7">
    <location>
        <begin position="12"/>
        <end position="33"/>
    </location>
</feature>